<dbReference type="Proteomes" id="UP000284277">
    <property type="component" value="Unassembled WGS sequence"/>
</dbReference>
<dbReference type="GO" id="GO:0003700">
    <property type="term" value="F:DNA-binding transcription factor activity"/>
    <property type="evidence" value="ECO:0007669"/>
    <property type="project" value="InterPro"/>
</dbReference>
<evidence type="ECO:0000256" key="1">
    <source>
        <dbReference type="ARBA" id="ARBA00023015"/>
    </source>
</evidence>
<keyword evidence="6" id="KW-1185">Reference proteome</keyword>
<gene>
    <name evidence="5" type="ORF">BET01_06370</name>
</gene>
<evidence type="ECO:0000313" key="6">
    <source>
        <dbReference type="Proteomes" id="UP000284277"/>
    </source>
</evidence>
<sequence>MSRYEYNVKDHSAEQKSVCDAWNTAYNLNYGQIKYDIPEATGSGVLSSSFINRDIRIINYNLNLKDPIEMRGVSKEPHIDIMFCLGESIHWDLPESRKEFELIQGESYIGISKETKKECVFPAKCNMNILEIKMPVSSASILFQEDCNMETFESLKTRLLSNERHRISPAVGSVIHQLINSPYEMKMSRLYTEAKLLELLSFYMSESLLQTDKPALTRNLTKEDLDCVYRAKEILDNNLVNPPTLNLLSKLIGLNEFKMKKGFKEVFGTSVHAYVIQKRLEIAKALLDRDSLSVSEVACRIGYGNVSHFASAFRKQYGINPGSYMKNIRI</sequence>
<dbReference type="PRINTS" id="PR00032">
    <property type="entry name" value="HTHARAC"/>
</dbReference>
<dbReference type="OrthoDB" id="9782503at2"/>
<proteinExistence type="predicted"/>
<name>A0A419SYD8_9FIRM</name>
<dbReference type="Gene3D" id="1.10.10.60">
    <property type="entry name" value="Homeodomain-like"/>
    <property type="match status" value="1"/>
</dbReference>
<protein>
    <recommendedName>
        <fullName evidence="4">HTH araC/xylS-type domain-containing protein</fullName>
    </recommendedName>
</protein>
<keyword evidence="3" id="KW-0804">Transcription</keyword>
<dbReference type="InterPro" id="IPR020449">
    <property type="entry name" value="Tscrpt_reg_AraC-type_HTH"/>
</dbReference>
<dbReference type="InterPro" id="IPR018062">
    <property type="entry name" value="HTH_AraC-typ_CS"/>
</dbReference>
<dbReference type="RefSeq" id="WP_120197738.1">
    <property type="nucleotide sequence ID" value="NZ_MCIA01000031.1"/>
</dbReference>
<dbReference type="PROSITE" id="PS00041">
    <property type="entry name" value="HTH_ARAC_FAMILY_1"/>
    <property type="match status" value="1"/>
</dbReference>
<dbReference type="InterPro" id="IPR018060">
    <property type="entry name" value="HTH_AraC"/>
</dbReference>
<keyword evidence="1" id="KW-0805">Transcription regulation</keyword>
<dbReference type="PANTHER" id="PTHR47893">
    <property type="entry name" value="REGULATORY PROTEIN PCHR"/>
    <property type="match status" value="1"/>
</dbReference>
<dbReference type="GO" id="GO:0043565">
    <property type="term" value="F:sequence-specific DNA binding"/>
    <property type="evidence" value="ECO:0007669"/>
    <property type="project" value="InterPro"/>
</dbReference>
<dbReference type="AlphaFoldDB" id="A0A419SYD8"/>
<comment type="caution">
    <text evidence="5">The sequence shown here is derived from an EMBL/GenBank/DDBJ whole genome shotgun (WGS) entry which is preliminary data.</text>
</comment>
<feature type="domain" description="HTH araC/xylS-type" evidence="4">
    <location>
        <begin position="229"/>
        <end position="327"/>
    </location>
</feature>
<organism evidence="5 6">
    <name type="scientific">Lacrimispora algidixylanolytica</name>
    <dbReference type="NCBI Taxonomy" id="94868"/>
    <lineage>
        <taxon>Bacteria</taxon>
        <taxon>Bacillati</taxon>
        <taxon>Bacillota</taxon>
        <taxon>Clostridia</taxon>
        <taxon>Lachnospirales</taxon>
        <taxon>Lachnospiraceae</taxon>
        <taxon>Lacrimispora</taxon>
    </lineage>
</organism>
<dbReference type="Pfam" id="PF12833">
    <property type="entry name" value="HTH_18"/>
    <property type="match status" value="1"/>
</dbReference>
<reference evidence="5 6" key="1">
    <citation type="submission" date="2016-08" db="EMBL/GenBank/DDBJ databases">
        <title>A new outlook on sporulation: Clostridium algidixylanolyticum.</title>
        <authorList>
            <person name="Poppleton D.I."/>
            <person name="Gribaldo S."/>
        </authorList>
    </citation>
    <scope>NUCLEOTIDE SEQUENCE [LARGE SCALE GENOMIC DNA]</scope>
    <source>
        <strain evidence="5 6">SPL73</strain>
    </source>
</reference>
<dbReference type="PROSITE" id="PS01124">
    <property type="entry name" value="HTH_ARAC_FAMILY_2"/>
    <property type="match status" value="1"/>
</dbReference>
<dbReference type="InterPro" id="IPR053142">
    <property type="entry name" value="PchR_regulatory_protein"/>
</dbReference>
<dbReference type="InterPro" id="IPR009057">
    <property type="entry name" value="Homeodomain-like_sf"/>
</dbReference>
<dbReference type="SUPFAM" id="SSF46689">
    <property type="entry name" value="Homeodomain-like"/>
    <property type="match status" value="2"/>
</dbReference>
<dbReference type="EMBL" id="MCIA01000031">
    <property type="protein sequence ID" value="RKD30215.1"/>
    <property type="molecule type" value="Genomic_DNA"/>
</dbReference>
<accession>A0A419SYD8</accession>
<evidence type="ECO:0000259" key="4">
    <source>
        <dbReference type="PROSITE" id="PS01124"/>
    </source>
</evidence>
<evidence type="ECO:0000256" key="3">
    <source>
        <dbReference type="ARBA" id="ARBA00023163"/>
    </source>
</evidence>
<keyword evidence="2" id="KW-0238">DNA-binding</keyword>
<evidence type="ECO:0000313" key="5">
    <source>
        <dbReference type="EMBL" id="RKD30215.1"/>
    </source>
</evidence>
<dbReference type="PANTHER" id="PTHR47893:SF1">
    <property type="entry name" value="REGULATORY PROTEIN PCHR"/>
    <property type="match status" value="1"/>
</dbReference>
<evidence type="ECO:0000256" key="2">
    <source>
        <dbReference type="ARBA" id="ARBA00023125"/>
    </source>
</evidence>
<dbReference type="SMART" id="SM00342">
    <property type="entry name" value="HTH_ARAC"/>
    <property type="match status" value="1"/>
</dbReference>